<feature type="transmembrane region" description="Helical" evidence="1">
    <location>
        <begin position="44"/>
        <end position="63"/>
    </location>
</feature>
<keyword evidence="1" id="KW-1133">Transmembrane helix</keyword>
<keyword evidence="3" id="KW-1185">Reference proteome</keyword>
<evidence type="ECO:0000313" key="2">
    <source>
        <dbReference type="EMBL" id="VDK54793.1"/>
    </source>
</evidence>
<protein>
    <submittedName>
        <fullName evidence="4">HIG1 domain-containing protein</fullName>
    </submittedName>
</protein>
<reference evidence="2 3" key="2">
    <citation type="submission" date="2018-11" db="EMBL/GenBank/DDBJ databases">
        <authorList>
            <consortium name="Pathogen Informatics"/>
        </authorList>
    </citation>
    <scope>NUCLEOTIDE SEQUENCE [LARGE SCALE GENOMIC DNA]</scope>
</reference>
<proteinExistence type="predicted"/>
<keyword evidence="1" id="KW-0472">Membrane</keyword>
<organism evidence="4">
    <name type="scientific">Anisakis simplex</name>
    <name type="common">Herring worm</name>
    <dbReference type="NCBI Taxonomy" id="6269"/>
    <lineage>
        <taxon>Eukaryota</taxon>
        <taxon>Metazoa</taxon>
        <taxon>Ecdysozoa</taxon>
        <taxon>Nematoda</taxon>
        <taxon>Chromadorea</taxon>
        <taxon>Rhabditida</taxon>
        <taxon>Spirurina</taxon>
        <taxon>Ascaridomorpha</taxon>
        <taxon>Ascaridoidea</taxon>
        <taxon>Anisakidae</taxon>
        <taxon>Anisakis</taxon>
        <taxon>Anisakis simplex complex</taxon>
    </lineage>
</organism>
<reference evidence="4" key="1">
    <citation type="submission" date="2017-02" db="UniProtKB">
        <authorList>
            <consortium name="WormBaseParasite"/>
        </authorList>
    </citation>
    <scope>IDENTIFICATION</scope>
</reference>
<keyword evidence="1" id="KW-0812">Transmembrane</keyword>
<dbReference type="AlphaFoldDB" id="A0A0M3K4M5"/>
<evidence type="ECO:0000256" key="1">
    <source>
        <dbReference type="SAM" id="Phobius"/>
    </source>
</evidence>
<sequence length="71" mass="7541">MAIGMATGISAGFLVLILLYTIVGFATLQVYLKKGNADTLTNVYQLSYLIGVVFSQGLVYALFSVDASDAE</sequence>
<name>A0A0M3K4M5_ANISI</name>
<evidence type="ECO:0000313" key="4">
    <source>
        <dbReference type="WBParaSite" id="ASIM_0001591601-mRNA-1"/>
    </source>
</evidence>
<dbReference type="Proteomes" id="UP000267096">
    <property type="component" value="Unassembled WGS sequence"/>
</dbReference>
<evidence type="ECO:0000313" key="3">
    <source>
        <dbReference type="Proteomes" id="UP000267096"/>
    </source>
</evidence>
<gene>
    <name evidence="2" type="ORF">ASIM_LOCUS15323</name>
</gene>
<dbReference type="EMBL" id="UYRR01032250">
    <property type="protein sequence ID" value="VDK54793.1"/>
    <property type="molecule type" value="Genomic_DNA"/>
</dbReference>
<accession>A0A0M3K4M5</accession>
<dbReference type="WBParaSite" id="ASIM_0001591601-mRNA-1">
    <property type="protein sequence ID" value="ASIM_0001591601-mRNA-1"/>
    <property type="gene ID" value="ASIM_0001591601"/>
</dbReference>
<feature type="transmembrane region" description="Helical" evidence="1">
    <location>
        <begin position="12"/>
        <end position="32"/>
    </location>
</feature>